<evidence type="ECO:0000256" key="6">
    <source>
        <dbReference type="ARBA" id="ARBA00023136"/>
    </source>
</evidence>
<feature type="transmembrane region" description="Helical" evidence="7">
    <location>
        <begin position="54"/>
        <end position="74"/>
    </location>
</feature>
<dbReference type="GO" id="GO:0015297">
    <property type="term" value="F:antiporter activity"/>
    <property type="evidence" value="ECO:0007669"/>
    <property type="project" value="InterPro"/>
</dbReference>
<dbReference type="InterPro" id="IPR006153">
    <property type="entry name" value="Cation/H_exchanger_TM"/>
</dbReference>
<dbReference type="PANTHER" id="PTHR42751:SF3">
    <property type="entry name" value="SODIUM_GLUTAMATE SYMPORTER"/>
    <property type="match status" value="1"/>
</dbReference>
<comment type="caution">
    <text evidence="9">The sequence shown here is derived from an EMBL/GenBank/DDBJ whole genome shotgun (WGS) entry which is preliminary data.</text>
</comment>
<gene>
    <name evidence="9" type="ORF">S12H4_19304</name>
</gene>
<evidence type="ECO:0000256" key="2">
    <source>
        <dbReference type="ARBA" id="ARBA00005551"/>
    </source>
</evidence>
<feature type="domain" description="Cation/H+ exchanger transmembrane" evidence="8">
    <location>
        <begin position="16"/>
        <end position="153"/>
    </location>
</feature>
<evidence type="ECO:0000256" key="3">
    <source>
        <dbReference type="ARBA" id="ARBA00022448"/>
    </source>
</evidence>
<organism evidence="9">
    <name type="scientific">marine sediment metagenome</name>
    <dbReference type="NCBI Taxonomy" id="412755"/>
    <lineage>
        <taxon>unclassified sequences</taxon>
        <taxon>metagenomes</taxon>
        <taxon>ecological metagenomes</taxon>
    </lineage>
</organism>
<name>X1T5R6_9ZZZZ</name>
<dbReference type="GO" id="GO:0016020">
    <property type="term" value="C:membrane"/>
    <property type="evidence" value="ECO:0007669"/>
    <property type="project" value="UniProtKB-SubCell"/>
</dbReference>
<evidence type="ECO:0000256" key="4">
    <source>
        <dbReference type="ARBA" id="ARBA00022692"/>
    </source>
</evidence>
<evidence type="ECO:0000313" key="9">
    <source>
        <dbReference type="EMBL" id="GAI82925.1"/>
    </source>
</evidence>
<protein>
    <recommendedName>
        <fullName evidence="8">Cation/H+ exchanger transmembrane domain-containing protein</fullName>
    </recommendedName>
</protein>
<proteinExistence type="inferred from homology"/>
<dbReference type="Pfam" id="PF00999">
    <property type="entry name" value="Na_H_Exchanger"/>
    <property type="match status" value="1"/>
</dbReference>
<keyword evidence="5 7" id="KW-1133">Transmembrane helix</keyword>
<dbReference type="InterPro" id="IPR038770">
    <property type="entry name" value="Na+/solute_symporter_sf"/>
</dbReference>
<feature type="transmembrane region" description="Helical" evidence="7">
    <location>
        <begin position="6"/>
        <end position="24"/>
    </location>
</feature>
<comment type="similarity">
    <text evidence="2">Belongs to the monovalent cation:proton antiporter 2 (CPA2) transporter (TC 2.A.37) family.</text>
</comment>
<feature type="transmembrane region" description="Helical" evidence="7">
    <location>
        <begin position="31"/>
        <end position="48"/>
    </location>
</feature>
<feature type="transmembrane region" description="Helical" evidence="7">
    <location>
        <begin position="117"/>
        <end position="136"/>
    </location>
</feature>
<keyword evidence="3" id="KW-0813">Transport</keyword>
<accession>X1T5R6</accession>
<sequence>MDQSDFVINFTILLGAALVGGMIAHRLRQPVILGYLVVGVAIGPHSLGLVDDLVLIQAAATMGVALLMLTLGLEVSFAQLRQVGKVGLWGGIAQVLITFALGLIVGSALFKWPLSEAVIFGLVISLSSTMVCLKILMERGEMDSMHGRIMIAVL</sequence>
<reference evidence="9" key="1">
    <citation type="journal article" date="2014" name="Front. Microbiol.">
        <title>High frequency of phylogenetically diverse reductive dehalogenase-homologous genes in deep subseafloor sedimentary metagenomes.</title>
        <authorList>
            <person name="Kawai M."/>
            <person name="Futagami T."/>
            <person name="Toyoda A."/>
            <person name="Takaki Y."/>
            <person name="Nishi S."/>
            <person name="Hori S."/>
            <person name="Arai W."/>
            <person name="Tsubouchi T."/>
            <person name="Morono Y."/>
            <person name="Uchiyama I."/>
            <person name="Ito T."/>
            <person name="Fujiyama A."/>
            <person name="Inagaki F."/>
            <person name="Takami H."/>
        </authorList>
    </citation>
    <scope>NUCLEOTIDE SEQUENCE</scope>
    <source>
        <strain evidence="9">Expedition CK06-06</strain>
    </source>
</reference>
<keyword evidence="4 7" id="KW-0812">Transmembrane</keyword>
<evidence type="ECO:0000256" key="1">
    <source>
        <dbReference type="ARBA" id="ARBA00004141"/>
    </source>
</evidence>
<keyword evidence="6 7" id="KW-0472">Membrane</keyword>
<dbReference type="EMBL" id="BARW01009639">
    <property type="protein sequence ID" value="GAI82925.1"/>
    <property type="molecule type" value="Genomic_DNA"/>
</dbReference>
<dbReference type="GO" id="GO:1902600">
    <property type="term" value="P:proton transmembrane transport"/>
    <property type="evidence" value="ECO:0007669"/>
    <property type="project" value="InterPro"/>
</dbReference>
<evidence type="ECO:0000256" key="5">
    <source>
        <dbReference type="ARBA" id="ARBA00022989"/>
    </source>
</evidence>
<evidence type="ECO:0000259" key="8">
    <source>
        <dbReference type="Pfam" id="PF00999"/>
    </source>
</evidence>
<dbReference type="Gene3D" id="1.20.1530.20">
    <property type="match status" value="1"/>
</dbReference>
<evidence type="ECO:0000256" key="7">
    <source>
        <dbReference type="SAM" id="Phobius"/>
    </source>
</evidence>
<feature type="transmembrane region" description="Helical" evidence="7">
    <location>
        <begin position="86"/>
        <end position="105"/>
    </location>
</feature>
<feature type="non-terminal residue" evidence="9">
    <location>
        <position position="154"/>
    </location>
</feature>
<dbReference type="AlphaFoldDB" id="X1T5R6"/>
<comment type="subcellular location">
    <subcellularLocation>
        <location evidence="1">Membrane</location>
        <topology evidence="1">Multi-pass membrane protein</topology>
    </subcellularLocation>
</comment>
<dbReference type="PANTHER" id="PTHR42751">
    <property type="entry name" value="SODIUM/HYDROGEN EXCHANGER FAMILY/TRKA DOMAIN PROTEIN"/>
    <property type="match status" value="1"/>
</dbReference>